<evidence type="ECO:0000313" key="4">
    <source>
        <dbReference type="Proteomes" id="UP000000653"/>
    </source>
</evidence>
<dbReference type="Pfam" id="PF01551">
    <property type="entry name" value="Peptidase_M23"/>
    <property type="match status" value="1"/>
</dbReference>
<dbReference type="PANTHER" id="PTHR21666">
    <property type="entry name" value="PEPTIDASE-RELATED"/>
    <property type="match status" value="1"/>
</dbReference>
<dbReference type="InterPro" id="IPR016047">
    <property type="entry name" value="M23ase_b-sheet_dom"/>
</dbReference>
<accession>A0A0H2ZGG3</accession>
<feature type="transmembrane region" description="Helical" evidence="1">
    <location>
        <begin position="21"/>
        <end position="46"/>
    </location>
</feature>
<keyword evidence="1" id="KW-0472">Membrane</keyword>
<reference evidence="3 4" key="1">
    <citation type="journal article" date="2006" name="Genome Biol.">
        <title>Genomic analysis reveals that Pseudomonas aeruginosa virulence is combinatorial.</title>
        <authorList>
            <person name="Lee D.G."/>
            <person name="Urbach J.M."/>
            <person name="Wu G."/>
            <person name="Liberati N.T."/>
            <person name="Feinbaum R.L."/>
            <person name="Miyata S."/>
            <person name="Diggins L.T."/>
            <person name="He J."/>
            <person name="Saucier M."/>
            <person name="Deziel E."/>
            <person name="Friedman L."/>
            <person name="Li L."/>
            <person name="Grills G."/>
            <person name="Montgomery K."/>
            <person name="Kucherlapati R."/>
            <person name="Rahme L.G."/>
            <person name="Ausubel F.M."/>
        </authorList>
    </citation>
    <scope>NUCLEOTIDE SEQUENCE [LARGE SCALE GENOMIC DNA]</scope>
    <source>
        <strain evidence="3 4">UCBPP-PA14</strain>
    </source>
</reference>
<dbReference type="InterPro" id="IPR050570">
    <property type="entry name" value="Cell_wall_metabolism_enzyme"/>
</dbReference>
<dbReference type="KEGG" id="pau:PA14_57240"/>
<evidence type="ECO:0000259" key="2">
    <source>
        <dbReference type="Pfam" id="PF01551"/>
    </source>
</evidence>
<dbReference type="Gene3D" id="2.70.70.10">
    <property type="entry name" value="Glucose Permease (Domain IIA)"/>
    <property type="match status" value="1"/>
</dbReference>
<dbReference type="BioCyc" id="PAER208963:G1G74-4821-MONOMER"/>
<dbReference type="CDD" id="cd12797">
    <property type="entry name" value="M23_peptidase"/>
    <property type="match status" value="1"/>
</dbReference>
<dbReference type="PANTHER" id="PTHR21666:SF291">
    <property type="entry name" value="STAGE II SPORULATION PROTEIN Q"/>
    <property type="match status" value="1"/>
</dbReference>
<dbReference type="AlphaFoldDB" id="A0A0H2ZGG3"/>
<dbReference type="EMBL" id="CP000438">
    <property type="protein sequence ID" value="ABJ13675.1"/>
    <property type="molecule type" value="Genomic_DNA"/>
</dbReference>
<keyword evidence="1" id="KW-1133">Transmembrane helix</keyword>
<dbReference type="Proteomes" id="UP000000653">
    <property type="component" value="Chromosome"/>
</dbReference>
<dbReference type="InterPro" id="IPR011055">
    <property type="entry name" value="Dup_hybrid_motif"/>
</dbReference>
<dbReference type="RefSeq" id="WP_003094103.1">
    <property type="nucleotide sequence ID" value="NC_008463.1"/>
</dbReference>
<dbReference type="SMR" id="A0A0H2ZGG3"/>
<gene>
    <name evidence="3" type="ordered locus">PA14_57240</name>
</gene>
<name>A0A0H2ZGG3_PSEAB</name>
<evidence type="ECO:0000256" key="1">
    <source>
        <dbReference type="SAM" id="Phobius"/>
    </source>
</evidence>
<proteinExistence type="predicted"/>
<protein>
    <submittedName>
        <fullName evidence="3">Putative peptidase</fullName>
    </submittedName>
</protein>
<dbReference type="GO" id="GO:0004222">
    <property type="term" value="F:metalloendopeptidase activity"/>
    <property type="evidence" value="ECO:0007669"/>
    <property type="project" value="TreeGrafter"/>
</dbReference>
<dbReference type="HOGENOM" id="CLU_029425_2_2_6"/>
<sequence>MHIIFLSRHHGAARSVHLQPRLLMLAGACVVGASLLAGGFMGAWLFRAPAPVAGIEVDAALQAQSAEISSAREDAQRQMDALSVHLGELQARLVRLDALGERLTELADVDPDEFDFSLSVGQGGVDEPLEGSAYAPPSFMATLDELAARLDTREQQLEVLEQLLADKHISQSTYLAGQPVRQGYISSPFGRRVNPVSGRLSMHKGIDFAAPAGSDVVAVAAGVVTWSGRKNGYGNVVEVGHADGYTTLYAHNQKNLVEVGDLVKRGQVLAKVGSTGRSTGYHVHFEVMKDGRVMNPQSFIARASVSE</sequence>
<evidence type="ECO:0000313" key="3">
    <source>
        <dbReference type="EMBL" id="ABJ13675.1"/>
    </source>
</evidence>
<organism evidence="3 4">
    <name type="scientific">Pseudomonas aeruginosa (strain UCBPP-PA14)</name>
    <dbReference type="NCBI Taxonomy" id="208963"/>
    <lineage>
        <taxon>Bacteria</taxon>
        <taxon>Pseudomonadati</taxon>
        <taxon>Pseudomonadota</taxon>
        <taxon>Gammaproteobacteria</taxon>
        <taxon>Pseudomonadales</taxon>
        <taxon>Pseudomonadaceae</taxon>
        <taxon>Pseudomonas</taxon>
    </lineage>
</organism>
<dbReference type="FunFam" id="2.70.70.10:FF:000006">
    <property type="entry name" value="M23 family peptidase"/>
    <property type="match status" value="1"/>
</dbReference>
<keyword evidence="1" id="KW-0812">Transmembrane</keyword>
<feature type="domain" description="M23ase beta-sheet core" evidence="2">
    <location>
        <begin position="202"/>
        <end position="296"/>
    </location>
</feature>
<dbReference type="SUPFAM" id="SSF51261">
    <property type="entry name" value="Duplicated hybrid motif"/>
    <property type="match status" value="1"/>
</dbReference>